<accession>A0A8J3ILI1</accession>
<keyword evidence="2" id="KW-0238">DNA-binding</keyword>
<dbReference type="InterPro" id="IPR018060">
    <property type="entry name" value="HTH_AraC"/>
</dbReference>
<protein>
    <submittedName>
        <fullName evidence="5">AraC family transcriptional regulator</fullName>
    </submittedName>
</protein>
<sequence>MLMVQAEDTRTAIDEIHNDARFYHQETIEHVIRIMRTQLHEPLSLEEMAEIACLSPYYFNRVFHQVIGIPPGEFLATLRLDAARHLLLTTSLSVTDICFEVGYTGLGSFTTRFTQLVGVPPRQLRQLVRQEPLSLAKVRNTAPSPLTLRGLSGHIHIFRPFKGTIFIGLFPKPIPQARPVSCTRIHAPGPYHLAPVPDGTYYLMVAAFPPSEDPHTYLLAHDVLVGVQGPLHMQQGKANGPIDVVLRAPRLTDPPILCALPFL</sequence>
<organism evidence="5 6">
    <name type="scientific">Reticulibacter mediterranei</name>
    <dbReference type="NCBI Taxonomy" id="2778369"/>
    <lineage>
        <taxon>Bacteria</taxon>
        <taxon>Bacillati</taxon>
        <taxon>Chloroflexota</taxon>
        <taxon>Ktedonobacteria</taxon>
        <taxon>Ktedonobacterales</taxon>
        <taxon>Reticulibacteraceae</taxon>
        <taxon>Reticulibacter</taxon>
    </lineage>
</organism>
<evidence type="ECO:0000313" key="5">
    <source>
        <dbReference type="EMBL" id="GHO91731.1"/>
    </source>
</evidence>
<feature type="domain" description="HTH araC/xylS-type" evidence="4">
    <location>
        <begin position="29"/>
        <end position="127"/>
    </location>
</feature>
<dbReference type="GO" id="GO:0003700">
    <property type="term" value="F:DNA-binding transcription factor activity"/>
    <property type="evidence" value="ECO:0007669"/>
    <property type="project" value="InterPro"/>
</dbReference>
<dbReference type="EMBL" id="BNJK01000001">
    <property type="protein sequence ID" value="GHO91731.1"/>
    <property type="molecule type" value="Genomic_DNA"/>
</dbReference>
<evidence type="ECO:0000313" key="6">
    <source>
        <dbReference type="Proteomes" id="UP000597444"/>
    </source>
</evidence>
<dbReference type="Gene3D" id="1.10.10.60">
    <property type="entry name" value="Homeodomain-like"/>
    <property type="match status" value="2"/>
</dbReference>
<proteinExistence type="predicted"/>
<reference evidence="5" key="1">
    <citation type="submission" date="2020-10" db="EMBL/GenBank/DDBJ databases">
        <title>Taxonomic study of unclassified bacteria belonging to the class Ktedonobacteria.</title>
        <authorList>
            <person name="Yabe S."/>
            <person name="Wang C.M."/>
            <person name="Zheng Y."/>
            <person name="Sakai Y."/>
            <person name="Cavaletti L."/>
            <person name="Monciardini P."/>
            <person name="Donadio S."/>
        </authorList>
    </citation>
    <scope>NUCLEOTIDE SEQUENCE</scope>
    <source>
        <strain evidence="5">ID150040</strain>
    </source>
</reference>
<keyword evidence="6" id="KW-1185">Reference proteome</keyword>
<evidence type="ECO:0000256" key="3">
    <source>
        <dbReference type="ARBA" id="ARBA00023163"/>
    </source>
</evidence>
<evidence type="ECO:0000259" key="4">
    <source>
        <dbReference type="PROSITE" id="PS01124"/>
    </source>
</evidence>
<name>A0A8J3ILI1_9CHLR</name>
<dbReference type="GO" id="GO:0043565">
    <property type="term" value="F:sequence-specific DNA binding"/>
    <property type="evidence" value="ECO:0007669"/>
    <property type="project" value="InterPro"/>
</dbReference>
<dbReference type="AlphaFoldDB" id="A0A8J3ILI1"/>
<evidence type="ECO:0000256" key="1">
    <source>
        <dbReference type="ARBA" id="ARBA00023015"/>
    </source>
</evidence>
<dbReference type="SUPFAM" id="SSF46689">
    <property type="entry name" value="Homeodomain-like"/>
    <property type="match status" value="2"/>
</dbReference>
<gene>
    <name evidence="5" type="ORF">KSF_017790</name>
</gene>
<dbReference type="PANTHER" id="PTHR43280">
    <property type="entry name" value="ARAC-FAMILY TRANSCRIPTIONAL REGULATOR"/>
    <property type="match status" value="1"/>
</dbReference>
<dbReference type="RefSeq" id="WP_220202607.1">
    <property type="nucleotide sequence ID" value="NZ_BNJK01000001.1"/>
</dbReference>
<dbReference type="PANTHER" id="PTHR43280:SF28">
    <property type="entry name" value="HTH-TYPE TRANSCRIPTIONAL ACTIVATOR RHAS"/>
    <property type="match status" value="1"/>
</dbReference>
<dbReference type="PROSITE" id="PS00041">
    <property type="entry name" value="HTH_ARAC_FAMILY_1"/>
    <property type="match status" value="1"/>
</dbReference>
<dbReference type="Pfam" id="PF12833">
    <property type="entry name" value="HTH_18"/>
    <property type="match status" value="1"/>
</dbReference>
<evidence type="ECO:0000256" key="2">
    <source>
        <dbReference type="ARBA" id="ARBA00023125"/>
    </source>
</evidence>
<comment type="caution">
    <text evidence="5">The sequence shown here is derived from an EMBL/GenBank/DDBJ whole genome shotgun (WGS) entry which is preliminary data.</text>
</comment>
<dbReference type="PROSITE" id="PS01124">
    <property type="entry name" value="HTH_ARAC_FAMILY_2"/>
    <property type="match status" value="1"/>
</dbReference>
<dbReference type="SMART" id="SM00342">
    <property type="entry name" value="HTH_ARAC"/>
    <property type="match status" value="1"/>
</dbReference>
<dbReference type="InterPro" id="IPR018062">
    <property type="entry name" value="HTH_AraC-typ_CS"/>
</dbReference>
<keyword evidence="1" id="KW-0805">Transcription regulation</keyword>
<dbReference type="InterPro" id="IPR009057">
    <property type="entry name" value="Homeodomain-like_sf"/>
</dbReference>
<dbReference type="Proteomes" id="UP000597444">
    <property type="component" value="Unassembled WGS sequence"/>
</dbReference>
<keyword evidence="3" id="KW-0804">Transcription</keyword>